<reference evidence="4" key="1">
    <citation type="submission" date="2016-05" db="EMBL/GenBank/DDBJ databases">
        <title>Comparative genomics of biotechnologically important yeasts.</title>
        <authorList>
            <consortium name="DOE Joint Genome Institute"/>
            <person name="Riley R."/>
            <person name="Haridas S."/>
            <person name="Wolfe K.H."/>
            <person name="Lopes M.R."/>
            <person name="Hittinger C.T."/>
            <person name="Goker M."/>
            <person name="Salamov A."/>
            <person name="Wisecaver J."/>
            <person name="Long T.M."/>
            <person name="Aerts A.L."/>
            <person name="Barry K."/>
            <person name="Choi C."/>
            <person name="Clum A."/>
            <person name="Coughlan A.Y."/>
            <person name="Deshpande S."/>
            <person name="Douglass A.P."/>
            <person name="Hanson S.J."/>
            <person name="Klenk H.-P."/>
            <person name="Labutti K."/>
            <person name="Lapidus A."/>
            <person name="Lindquist E."/>
            <person name="Lipzen A."/>
            <person name="Meier-Kolthoff J.P."/>
            <person name="Ohm R.A."/>
            <person name="Otillar R.P."/>
            <person name="Pangilinan J."/>
            <person name="Peng Y."/>
            <person name="Rokas A."/>
            <person name="Rosa C.A."/>
            <person name="Scheuner C."/>
            <person name="Sibirny A.A."/>
            <person name="Slot J.C."/>
            <person name="Stielow J.B."/>
            <person name="Sun H."/>
            <person name="Kurtzman C.P."/>
            <person name="Blackwell M."/>
            <person name="Grigoriev I.V."/>
            <person name="Jeffries T.W."/>
        </authorList>
    </citation>
    <scope>NUCLEOTIDE SEQUENCE [LARGE SCALE GENOMIC DNA]</scope>
    <source>
        <strain evidence="4">DSM 1968</strain>
    </source>
</reference>
<organism evidence="3 4">
    <name type="scientific">Ascoidea rubescens DSM 1968</name>
    <dbReference type="NCBI Taxonomy" id="1344418"/>
    <lineage>
        <taxon>Eukaryota</taxon>
        <taxon>Fungi</taxon>
        <taxon>Dikarya</taxon>
        <taxon>Ascomycota</taxon>
        <taxon>Saccharomycotina</taxon>
        <taxon>Saccharomycetes</taxon>
        <taxon>Ascoideaceae</taxon>
        <taxon>Ascoidea</taxon>
    </lineage>
</organism>
<evidence type="ECO:0000313" key="4">
    <source>
        <dbReference type="Proteomes" id="UP000095038"/>
    </source>
</evidence>
<dbReference type="AlphaFoldDB" id="A0A1D2VLJ8"/>
<dbReference type="EMBL" id="KV454477">
    <property type="protein sequence ID" value="ODV62465.1"/>
    <property type="molecule type" value="Genomic_DNA"/>
</dbReference>
<evidence type="ECO:0000256" key="2">
    <source>
        <dbReference type="SAM" id="SignalP"/>
    </source>
</evidence>
<evidence type="ECO:0000256" key="1">
    <source>
        <dbReference type="SAM" id="MobiDB-lite"/>
    </source>
</evidence>
<name>A0A1D2VLJ8_9ASCO</name>
<accession>A0A1D2VLJ8</accession>
<proteinExistence type="predicted"/>
<dbReference type="Proteomes" id="UP000095038">
    <property type="component" value="Unassembled WGS sequence"/>
</dbReference>
<keyword evidence="4" id="KW-1185">Reference proteome</keyword>
<dbReference type="GeneID" id="30965287"/>
<protein>
    <submittedName>
        <fullName evidence="3">Uncharacterized protein</fullName>
    </submittedName>
</protein>
<evidence type="ECO:0000313" key="3">
    <source>
        <dbReference type="EMBL" id="ODV62465.1"/>
    </source>
</evidence>
<dbReference type="RefSeq" id="XP_020048772.1">
    <property type="nucleotide sequence ID" value="XM_020191651.1"/>
</dbReference>
<feature type="chain" id="PRO_5008910550" evidence="2">
    <location>
        <begin position="34"/>
        <end position="117"/>
    </location>
</feature>
<keyword evidence="2" id="KW-0732">Signal</keyword>
<gene>
    <name evidence="3" type="ORF">ASCRUDRAFT_69263</name>
</gene>
<sequence>MAFRARVWGLLLLNLSPLLLLLLLLRWSGSRKATKQPPLSERRGSTALRQNPPRSVARPKPEQDFCKIHCAPSKPQRRLSLLSLSARASAQGRESAAGLQVSSKCPPRAASCCLFCF</sequence>
<dbReference type="InParanoid" id="A0A1D2VLJ8"/>
<feature type="region of interest" description="Disordered" evidence="1">
    <location>
        <begin position="31"/>
        <end position="61"/>
    </location>
</feature>
<feature type="signal peptide" evidence="2">
    <location>
        <begin position="1"/>
        <end position="33"/>
    </location>
</feature>